<dbReference type="Gene3D" id="3.20.20.140">
    <property type="entry name" value="Metal-dependent hydrolases"/>
    <property type="match status" value="1"/>
</dbReference>
<accession>A0A1Z1WNI7</accession>
<name>A0A1Z1WNI7_9ACTN</name>
<organism evidence="4 5">
    <name type="scientific">Streptomyces alboflavus</name>
    <dbReference type="NCBI Taxonomy" id="67267"/>
    <lineage>
        <taxon>Bacteria</taxon>
        <taxon>Bacillati</taxon>
        <taxon>Actinomycetota</taxon>
        <taxon>Actinomycetes</taxon>
        <taxon>Kitasatosporales</taxon>
        <taxon>Streptomycetaceae</taxon>
        <taxon>Streptomyces</taxon>
    </lineage>
</organism>
<keyword evidence="1" id="KW-0378">Hydrolase</keyword>
<dbReference type="Gene3D" id="2.30.40.10">
    <property type="entry name" value="Urease, subunit C, domain 1"/>
    <property type="match status" value="1"/>
</dbReference>
<dbReference type="AlphaFoldDB" id="A0A1Z1WNI7"/>
<feature type="region of interest" description="Disordered" evidence="2">
    <location>
        <begin position="697"/>
        <end position="725"/>
    </location>
</feature>
<dbReference type="Pfam" id="PF07969">
    <property type="entry name" value="Amidohydro_3"/>
    <property type="match status" value="1"/>
</dbReference>
<evidence type="ECO:0000313" key="4">
    <source>
        <dbReference type="EMBL" id="ARX87968.1"/>
    </source>
</evidence>
<reference evidence="4 5" key="1">
    <citation type="submission" date="2017-05" db="EMBL/GenBank/DDBJ databases">
        <title>Streptomyces alboflavus Genome sequencing and assembly.</title>
        <authorList>
            <person name="Wang Y."/>
            <person name="Du B."/>
            <person name="Ding Y."/>
            <person name="Liu H."/>
            <person name="Hou Q."/>
            <person name="Liu K."/>
            <person name="Wang C."/>
            <person name="Yao L."/>
        </authorList>
    </citation>
    <scope>NUCLEOTIDE SEQUENCE [LARGE SCALE GENOMIC DNA]</scope>
    <source>
        <strain evidence="4 5">MDJK44</strain>
    </source>
</reference>
<evidence type="ECO:0000256" key="2">
    <source>
        <dbReference type="SAM" id="MobiDB-lite"/>
    </source>
</evidence>
<dbReference type="Gene3D" id="3.30.1490.130">
    <property type="entry name" value="D-aminoacylase. Domain 3"/>
    <property type="match status" value="1"/>
</dbReference>
<dbReference type="InterPro" id="IPR032466">
    <property type="entry name" value="Metal_Hydrolase"/>
</dbReference>
<feature type="domain" description="Amidohydrolase 3" evidence="3">
    <location>
        <begin position="69"/>
        <end position="493"/>
    </location>
</feature>
<dbReference type="PANTHER" id="PTHR11113">
    <property type="entry name" value="N-ACETYLGLUCOSAMINE-6-PHOSPHATE DEACETYLASE"/>
    <property type="match status" value="1"/>
</dbReference>
<feature type="region of interest" description="Disordered" evidence="2">
    <location>
        <begin position="512"/>
        <end position="550"/>
    </location>
</feature>
<dbReference type="NCBIfam" id="NF006560">
    <property type="entry name" value="PRK09061.1"/>
    <property type="match status" value="1"/>
</dbReference>
<dbReference type="SUPFAM" id="SSF51338">
    <property type="entry name" value="Composite domain of metallo-dependent hydrolases"/>
    <property type="match status" value="1"/>
</dbReference>
<dbReference type="InterPro" id="IPR013108">
    <property type="entry name" value="Amidohydro_3"/>
</dbReference>
<feature type="compositionally biased region" description="Basic residues" evidence="2">
    <location>
        <begin position="525"/>
        <end position="546"/>
    </location>
</feature>
<dbReference type="GO" id="GO:0016811">
    <property type="term" value="F:hydrolase activity, acting on carbon-nitrogen (but not peptide) bonds, in linear amides"/>
    <property type="evidence" value="ECO:0007669"/>
    <property type="project" value="InterPro"/>
</dbReference>
<keyword evidence="5" id="KW-1185">Reference proteome</keyword>
<dbReference type="eggNOG" id="COG3653">
    <property type="taxonomic scope" value="Bacteria"/>
</dbReference>
<proteinExistence type="predicted"/>
<dbReference type="Proteomes" id="UP000195880">
    <property type="component" value="Chromosome"/>
</dbReference>
<evidence type="ECO:0000256" key="1">
    <source>
        <dbReference type="ARBA" id="ARBA00022801"/>
    </source>
</evidence>
<feature type="region of interest" description="Disordered" evidence="2">
    <location>
        <begin position="744"/>
        <end position="765"/>
    </location>
</feature>
<dbReference type="STRING" id="67267.GCA_000716675_05315"/>
<dbReference type="SUPFAM" id="SSF51556">
    <property type="entry name" value="Metallo-dependent hydrolases"/>
    <property type="match status" value="1"/>
</dbReference>
<evidence type="ECO:0000259" key="3">
    <source>
        <dbReference type="Pfam" id="PF07969"/>
    </source>
</evidence>
<dbReference type="InterPro" id="IPR011059">
    <property type="entry name" value="Metal-dep_hydrolase_composite"/>
</dbReference>
<gene>
    <name evidence="4" type="ORF">SMD44_07454</name>
</gene>
<dbReference type="InterPro" id="IPR023100">
    <property type="entry name" value="D-aminoacylase_insert_dom_sf"/>
</dbReference>
<evidence type="ECO:0000313" key="5">
    <source>
        <dbReference type="Proteomes" id="UP000195880"/>
    </source>
</evidence>
<sequence>MTSPAAPPGHLHDLVLRGGRVLDPETGLDAVADVAVTAGTISAVQPTAPAAPAPEASPQPPWRLAARRTLDVTGLVVAPGFIDLHSHSHTVAGHRLQALDGVTTALELELGLSPVAEAYRQAAAEGRPLNYGFSASWAQARMAAVGALPHGGGAAAALDHLGDPAWQREATRPQEDALIELLRRDLADGALGIGLIVGYAPRIRPEEYLAVARVAALAGLPTFTHARSLVEHVADVPVDGAEEIARAAGETGVHAHYCHVTSTSRRHTDRVLALMDRTRAEGGRVSTEAYPYGAGMTAVGAAFLAPELLPAAGLDVTDVVLAATGERIRDTDRLRELRAADPGALALLHFLDEADAHDQAFIDRALLHPATVVGSDAMPLAWTGPAPDPLAWPLPPGAAVTHPRTAGTFARMLRRYVRELGALGLLDAVGRATLLPARVLESGVPALRHKGRVQVGCDADLVAFDLAAVGDRATYADSTLPSVGFAHVLVGGRRWWRTGRWWRGRCRGGRCGAERPAPEGSRSSAARRRPSARSRCSRSATRKPRCGHTGCARRITMSPAPVRARTRTVCAPLSGPSEAPSALWTVPAWQLTSSKAAVPRLMPISRSPVRVWRSTRPRVTCSMRVSPLADLDATSACAWPTKMLPLATFRCRAPVTWSIQVLPLEFLISAAPSISSTRTWPEPVTISAMPSMRLAVTSPRSVRSRAGPVRSRRMSPSMVASVHSPRLPSAVKSPVAALPLTREPFGSRTSMATDPESPRRPAALGVRIVRRPRLKVTLVSRAACRSASSPSVRGCTSTAVMARSPAVM</sequence>
<dbReference type="KEGG" id="salf:SMD44_07454"/>
<dbReference type="EMBL" id="CP021748">
    <property type="protein sequence ID" value="ARX87968.1"/>
    <property type="molecule type" value="Genomic_DNA"/>
</dbReference>
<protein>
    <submittedName>
        <fullName evidence="4">D-glutamate deacylase</fullName>
    </submittedName>
</protein>